<evidence type="ECO:0000313" key="2">
    <source>
        <dbReference type="EMBL" id="RQD89757.1"/>
    </source>
</evidence>
<dbReference type="InterPro" id="IPR013762">
    <property type="entry name" value="Integrase-like_cat_sf"/>
</dbReference>
<dbReference type="GO" id="GO:0015074">
    <property type="term" value="P:DNA integration"/>
    <property type="evidence" value="ECO:0007669"/>
    <property type="project" value="InterPro"/>
</dbReference>
<name>A0A424Z3Q7_9EURY</name>
<dbReference type="GO" id="GO:0006310">
    <property type="term" value="P:DNA recombination"/>
    <property type="evidence" value="ECO:0007669"/>
    <property type="project" value="InterPro"/>
</dbReference>
<accession>A0A424Z3Q7</accession>
<dbReference type="GO" id="GO:0003677">
    <property type="term" value="F:DNA binding"/>
    <property type="evidence" value="ECO:0007669"/>
    <property type="project" value="InterPro"/>
</dbReference>
<reference evidence="2 3" key="1">
    <citation type="submission" date="2018-08" db="EMBL/GenBank/DDBJ databases">
        <title>The metabolism and importance of syntrophic acetate oxidation coupled to methane or sulfide production in haloalkaline environments.</title>
        <authorList>
            <person name="Timmers P.H.A."/>
            <person name="Vavourakis C.D."/>
            <person name="Sorokin D.Y."/>
            <person name="Sinninghe Damste J.S."/>
            <person name="Muyzer G."/>
            <person name="Stams A.J.M."/>
            <person name="Plugge C.M."/>
        </authorList>
    </citation>
    <scope>NUCLEOTIDE SEQUENCE [LARGE SCALE GENOMIC DNA]</scope>
    <source>
        <strain evidence="2">MSAO_Arc3</strain>
    </source>
</reference>
<proteinExistence type="predicted"/>
<dbReference type="AlphaFoldDB" id="A0A424Z3Q7"/>
<organism evidence="2 3">
    <name type="scientific">Methanosalsum natronophilum</name>
    <dbReference type="NCBI Taxonomy" id="768733"/>
    <lineage>
        <taxon>Archaea</taxon>
        <taxon>Methanobacteriati</taxon>
        <taxon>Methanobacteriota</taxon>
        <taxon>Stenosarchaea group</taxon>
        <taxon>Methanomicrobia</taxon>
        <taxon>Methanosarcinales</taxon>
        <taxon>Methanosarcinaceae</taxon>
        <taxon>Methanosalsum</taxon>
    </lineage>
</organism>
<evidence type="ECO:0000259" key="1">
    <source>
        <dbReference type="Pfam" id="PF16795"/>
    </source>
</evidence>
<dbReference type="EMBL" id="QZAB01000137">
    <property type="protein sequence ID" value="RQD89757.1"/>
    <property type="molecule type" value="Genomic_DNA"/>
</dbReference>
<feature type="domain" description="Integrase SSV1 C-terminal" evidence="1">
    <location>
        <begin position="46"/>
        <end position="223"/>
    </location>
</feature>
<comment type="caution">
    <text evidence="2">The sequence shown here is derived from an EMBL/GenBank/DDBJ whole genome shotgun (WGS) entry which is preliminary data.</text>
</comment>
<dbReference type="Pfam" id="PF16795">
    <property type="entry name" value="Phage_integr_3"/>
    <property type="match status" value="1"/>
</dbReference>
<gene>
    <name evidence="2" type="ORF">D5R95_02015</name>
</gene>
<protein>
    <recommendedName>
        <fullName evidence="1">Integrase SSV1 C-terminal domain-containing protein</fullName>
    </recommendedName>
</protein>
<dbReference type="InterPro" id="IPR031857">
    <property type="entry name" value="Integrase_SSV1_C"/>
</dbReference>
<sequence length="290" mass="32672">MNDRDPDRDLYHPPAFTLPPVRQGVLKPAGKVNVITNGEAEAPYHAIDPRARTFYKFIIYTGLRMDHAYKLLSDLYDDEIHKPKNHPKVTYIETERIAQSKQKQSALAVFPRFFIPELMKVMNNINIGLDLIEKSLSSGGKAIQPHFLHLYTAREKAEAKEKGKPLPPRMSGKVTRKFHAQIFTDNGMDSVLVDYLQGRNISVGHSRYGEPIEPILEKYSEILTKPKRPFPDFSKPAPKGISVAEIIRYPKKAQVIQREKQAINNMASTTPKGKTIQASANTTALGRATV</sequence>
<dbReference type="Proteomes" id="UP000284763">
    <property type="component" value="Unassembled WGS sequence"/>
</dbReference>
<dbReference type="Gene3D" id="1.10.443.10">
    <property type="entry name" value="Intergrase catalytic core"/>
    <property type="match status" value="1"/>
</dbReference>
<evidence type="ECO:0000313" key="3">
    <source>
        <dbReference type="Proteomes" id="UP000284763"/>
    </source>
</evidence>